<proteinExistence type="predicted"/>
<protein>
    <submittedName>
        <fullName evidence="2">Uncharacterized protein</fullName>
    </submittedName>
</protein>
<accession>A0A1B9G1C5</accession>
<feature type="compositionally biased region" description="Polar residues" evidence="1">
    <location>
        <begin position="11"/>
        <end position="22"/>
    </location>
</feature>
<feature type="region of interest" description="Disordered" evidence="1">
    <location>
        <begin position="1"/>
        <end position="22"/>
    </location>
</feature>
<feature type="region of interest" description="Disordered" evidence="1">
    <location>
        <begin position="136"/>
        <end position="158"/>
    </location>
</feature>
<evidence type="ECO:0000313" key="4">
    <source>
        <dbReference type="Proteomes" id="UP000092730"/>
    </source>
</evidence>
<dbReference type="Proteomes" id="UP000092730">
    <property type="component" value="Chromosome 5"/>
</dbReference>
<feature type="compositionally biased region" description="Basic and acidic residues" evidence="1">
    <location>
        <begin position="187"/>
        <end position="217"/>
    </location>
</feature>
<keyword evidence="4" id="KW-1185">Reference proteome</keyword>
<dbReference type="RefSeq" id="XP_019045881.1">
    <property type="nucleotide sequence ID" value="XM_019192884.1"/>
</dbReference>
<reference evidence="2" key="3">
    <citation type="submission" date="2014-01" db="EMBL/GenBank/DDBJ databases">
        <title>Evolution of pathogenesis and genome organization in the Tremellales.</title>
        <authorList>
            <person name="Cuomo C."/>
            <person name="Litvintseva A."/>
            <person name="Heitman J."/>
            <person name="Chen Y."/>
            <person name="Sun S."/>
            <person name="Springer D."/>
            <person name="Dromer F."/>
            <person name="Young S."/>
            <person name="Zeng Q."/>
            <person name="Chapman S."/>
            <person name="Gujja S."/>
            <person name="Saif S."/>
            <person name="Birren B."/>
        </authorList>
    </citation>
    <scope>NUCLEOTIDE SEQUENCE</scope>
    <source>
        <strain evidence="2">CBS 10118</strain>
    </source>
</reference>
<name>A0A1B9G1C5_9TREE</name>
<dbReference type="GeneID" id="30210671"/>
<dbReference type="KEGG" id="kbi:30210671"/>
<reference evidence="2" key="1">
    <citation type="submission" date="2013-07" db="EMBL/GenBank/DDBJ databases">
        <title>The Genome Sequence of Cryptococcus bestiolae CBS10118.</title>
        <authorList>
            <consortium name="The Broad Institute Genome Sequencing Platform"/>
            <person name="Cuomo C."/>
            <person name="Litvintseva A."/>
            <person name="Chen Y."/>
            <person name="Heitman J."/>
            <person name="Sun S."/>
            <person name="Springer D."/>
            <person name="Dromer F."/>
            <person name="Young S.K."/>
            <person name="Zeng Q."/>
            <person name="Gargeya S."/>
            <person name="Fitzgerald M."/>
            <person name="Abouelleil A."/>
            <person name="Alvarado L."/>
            <person name="Berlin A.M."/>
            <person name="Chapman S.B."/>
            <person name="Dewar J."/>
            <person name="Goldberg J."/>
            <person name="Griggs A."/>
            <person name="Gujja S."/>
            <person name="Hansen M."/>
            <person name="Howarth C."/>
            <person name="Imamovic A."/>
            <person name="Larimer J."/>
            <person name="McCowan C."/>
            <person name="Murphy C."/>
            <person name="Pearson M."/>
            <person name="Priest M."/>
            <person name="Roberts A."/>
            <person name="Saif S."/>
            <person name="Shea T."/>
            <person name="Sykes S."/>
            <person name="Wortman J."/>
            <person name="Nusbaum C."/>
            <person name="Birren B."/>
        </authorList>
    </citation>
    <scope>NUCLEOTIDE SEQUENCE [LARGE SCALE GENOMIC DNA]</scope>
    <source>
        <strain evidence="2">CBS 10118</strain>
    </source>
</reference>
<feature type="region of interest" description="Disordered" evidence="1">
    <location>
        <begin position="38"/>
        <end position="120"/>
    </location>
</feature>
<evidence type="ECO:0000313" key="2">
    <source>
        <dbReference type="EMBL" id="OCF24811.1"/>
    </source>
</evidence>
<sequence length="217" mass="23738">MADDNRHLSVDSISKANTHKSAVSNVLDLSFPREFAQMQGPIAPKKDNSYTSSDRSSTHENDLSSNTTRNSPSVSDADPHGSEQTHGHINPDADAHRQESSATSEAETRDDLAETLEDGDSRGLFGQWIRGFSGWTSNLSGPSATEPCGKNNEGSSARSLPLFRSSTIASSVKNKSAGGRRSISGMVREEVQKEKERVKQEQQKIDEKKRDYLSEID</sequence>
<dbReference type="EMBL" id="KI894022">
    <property type="protein sequence ID" value="OCF24811.1"/>
    <property type="molecule type" value="Genomic_DNA"/>
</dbReference>
<feature type="compositionally biased region" description="Polar residues" evidence="1">
    <location>
        <begin position="63"/>
        <end position="74"/>
    </location>
</feature>
<reference evidence="3" key="2">
    <citation type="submission" date="2013-07" db="EMBL/GenBank/DDBJ databases">
        <authorList>
            <consortium name="The Broad Institute Genome Sequencing Platform"/>
            <person name="Cuomo C."/>
            <person name="Litvintseva A."/>
            <person name="Chen Y."/>
            <person name="Heitman J."/>
            <person name="Sun S."/>
            <person name="Springer D."/>
            <person name="Dromer F."/>
            <person name="Young S.K."/>
            <person name="Zeng Q."/>
            <person name="Gargeya S."/>
            <person name="Fitzgerald M."/>
            <person name="Abouelleil A."/>
            <person name="Alvarado L."/>
            <person name="Berlin A.M."/>
            <person name="Chapman S.B."/>
            <person name="Dewar J."/>
            <person name="Goldberg J."/>
            <person name="Griggs A."/>
            <person name="Gujja S."/>
            <person name="Hansen M."/>
            <person name="Howarth C."/>
            <person name="Imamovic A."/>
            <person name="Larimer J."/>
            <person name="McCowan C."/>
            <person name="Murphy C."/>
            <person name="Pearson M."/>
            <person name="Priest M."/>
            <person name="Roberts A."/>
            <person name="Saif S."/>
            <person name="Shea T."/>
            <person name="Sykes S."/>
            <person name="Wortman J."/>
            <person name="Nusbaum C."/>
            <person name="Birren B."/>
        </authorList>
    </citation>
    <scope>NUCLEOTIDE SEQUENCE</scope>
    <source>
        <strain evidence="3">CBS 10118</strain>
    </source>
</reference>
<dbReference type="AlphaFoldDB" id="A0A1B9G1C5"/>
<feature type="region of interest" description="Disordered" evidence="1">
    <location>
        <begin position="170"/>
        <end position="217"/>
    </location>
</feature>
<dbReference type="VEuPathDB" id="FungiDB:I302_06272"/>
<evidence type="ECO:0000256" key="1">
    <source>
        <dbReference type="SAM" id="MobiDB-lite"/>
    </source>
</evidence>
<reference evidence="3" key="4">
    <citation type="submission" date="2024-02" db="EMBL/GenBank/DDBJ databases">
        <title>Comparative genomics of Cryptococcus and Kwoniella reveals pathogenesis evolution and contrasting modes of karyotype evolution via chromosome fusion or intercentromeric recombination.</title>
        <authorList>
            <person name="Coelho M.A."/>
            <person name="David-Palma M."/>
            <person name="Shea T."/>
            <person name="Bowers K."/>
            <person name="McGinley-Smith S."/>
            <person name="Mohammad A.W."/>
            <person name="Gnirke A."/>
            <person name="Yurkov A.M."/>
            <person name="Nowrousian M."/>
            <person name="Sun S."/>
            <person name="Cuomo C.A."/>
            <person name="Heitman J."/>
        </authorList>
    </citation>
    <scope>NUCLEOTIDE SEQUENCE</scope>
    <source>
        <strain evidence="3">CBS 10118</strain>
    </source>
</reference>
<organism evidence="2">
    <name type="scientific">Kwoniella bestiolae CBS 10118</name>
    <dbReference type="NCBI Taxonomy" id="1296100"/>
    <lineage>
        <taxon>Eukaryota</taxon>
        <taxon>Fungi</taxon>
        <taxon>Dikarya</taxon>
        <taxon>Basidiomycota</taxon>
        <taxon>Agaricomycotina</taxon>
        <taxon>Tremellomycetes</taxon>
        <taxon>Tremellales</taxon>
        <taxon>Cryptococcaceae</taxon>
        <taxon>Kwoniella</taxon>
    </lineage>
</organism>
<evidence type="ECO:0000313" key="3">
    <source>
        <dbReference type="EMBL" id="WVW84437.1"/>
    </source>
</evidence>
<dbReference type="EMBL" id="CP144545">
    <property type="protein sequence ID" value="WVW84437.1"/>
    <property type="molecule type" value="Genomic_DNA"/>
</dbReference>
<feature type="compositionally biased region" description="Basic and acidic residues" evidence="1">
    <location>
        <begin position="77"/>
        <end position="99"/>
    </location>
</feature>
<gene>
    <name evidence="2" type="ORF">I302_06272</name>
    <name evidence="3" type="ORF">I302_106471</name>
</gene>